<dbReference type="EMBL" id="KN824894">
    <property type="protein sequence ID" value="KIK98406.1"/>
    <property type="molecule type" value="Genomic_DNA"/>
</dbReference>
<evidence type="ECO:0000313" key="3">
    <source>
        <dbReference type="Proteomes" id="UP000054538"/>
    </source>
</evidence>
<accession>A0A0D0E2X9</accession>
<gene>
    <name evidence="2" type="ORF">PAXRUDRAFT_690017</name>
</gene>
<evidence type="ECO:0000313" key="2">
    <source>
        <dbReference type="EMBL" id="KIK98406.1"/>
    </source>
</evidence>
<sequence>MKGVDWRWRAANFGHQRLTTGVVVMLATVMFHLFVENDTPTTPIWTNTRSRCVALAIPRLVSARLPVKTSCHRNSPCVASTCIRRASLPPNREGIVFVQDILCSACL</sequence>
<dbReference type="Proteomes" id="UP000054538">
    <property type="component" value="Unassembled WGS sequence"/>
</dbReference>
<organism evidence="2 3">
    <name type="scientific">Paxillus rubicundulus Ve08.2h10</name>
    <dbReference type="NCBI Taxonomy" id="930991"/>
    <lineage>
        <taxon>Eukaryota</taxon>
        <taxon>Fungi</taxon>
        <taxon>Dikarya</taxon>
        <taxon>Basidiomycota</taxon>
        <taxon>Agaricomycotina</taxon>
        <taxon>Agaricomycetes</taxon>
        <taxon>Agaricomycetidae</taxon>
        <taxon>Boletales</taxon>
        <taxon>Paxilineae</taxon>
        <taxon>Paxillaceae</taxon>
        <taxon>Paxillus</taxon>
    </lineage>
</organism>
<keyword evidence="1" id="KW-1133">Transmembrane helix</keyword>
<dbReference type="HOGENOM" id="CLU_2210840_0_0_1"/>
<reference evidence="2 3" key="1">
    <citation type="submission" date="2014-04" db="EMBL/GenBank/DDBJ databases">
        <authorList>
            <consortium name="DOE Joint Genome Institute"/>
            <person name="Kuo A."/>
            <person name="Kohler A."/>
            <person name="Jargeat P."/>
            <person name="Nagy L.G."/>
            <person name="Floudas D."/>
            <person name="Copeland A."/>
            <person name="Barry K.W."/>
            <person name="Cichocki N."/>
            <person name="Veneault-Fourrey C."/>
            <person name="LaButti K."/>
            <person name="Lindquist E.A."/>
            <person name="Lipzen A."/>
            <person name="Lundell T."/>
            <person name="Morin E."/>
            <person name="Murat C."/>
            <person name="Sun H."/>
            <person name="Tunlid A."/>
            <person name="Henrissat B."/>
            <person name="Grigoriev I.V."/>
            <person name="Hibbett D.S."/>
            <person name="Martin F."/>
            <person name="Nordberg H.P."/>
            <person name="Cantor M.N."/>
            <person name="Hua S.X."/>
        </authorList>
    </citation>
    <scope>NUCLEOTIDE SEQUENCE [LARGE SCALE GENOMIC DNA]</scope>
    <source>
        <strain evidence="2 3">Ve08.2h10</strain>
    </source>
</reference>
<proteinExistence type="predicted"/>
<name>A0A0D0E2X9_9AGAM</name>
<dbReference type="AlphaFoldDB" id="A0A0D0E2X9"/>
<feature type="transmembrane region" description="Helical" evidence="1">
    <location>
        <begin position="18"/>
        <end position="35"/>
    </location>
</feature>
<protein>
    <submittedName>
        <fullName evidence="2">Uncharacterized protein</fullName>
    </submittedName>
</protein>
<reference evidence="3" key="2">
    <citation type="submission" date="2015-01" db="EMBL/GenBank/DDBJ databases">
        <title>Evolutionary Origins and Diversification of the Mycorrhizal Mutualists.</title>
        <authorList>
            <consortium name="DOE Joint Genome Institute"/>
            <consortium name="Mycorrhizal Genomics Consortium"/>
            <person name="Kohler A."/>
            <person name="Kuo A."/>
            <person name="Nagy L.G."/>
            <person name="Floudas D."/>
            <person name="Copeland A."/>
            <person name="Barry K.W."/>
            <person name="Cichocki N."/>
            <person name="Veneault-Fourrey C."/>
            <person name="LaButti K."/>
            <person name="Lindquist E.A."/>
            <person name="Lipzen A."/>
            <person name="Lundell T."/>
            <person name="Morin E."/>
            <person name="Murat C."/>
            <person name="Riley R."/>
            <person name="Ohm R."/>
            <person name="Sun H."/>
            <person name="Tunlid A."/>
            <person name="Henrissat B."/>
            <person name="Grigoriev I.V."/>
            <person name="Hibbett D.S."/>
            <person name="Martin F."/>
        </authorList>
    </citation>
    <scope>NUCLEOTIDE SEQUENCE [LARGE SCALE GENOMIC DNA]</scope>
    <source>
        <strain evidence="3">Ve08.2h10</strain>
    </source>
</reference>
<keyword evidence="1" id="KW-0472">Membrane</keyword>
<keyword evidence="1" id="KW-0812">Transmembrane</keyword>
<evidence type="ECO:0000256" key="1">
    <source>
        <dbReference type="SAM" id="Phobius"/>
    </source>
</evidence>
<dbReference type="InParanoid" id="A0A0D0E2X9"/>
<keyword evidence="3" id="KW-1185">Reference proteome</keyword>